<name>A0A6S7L3M7_PARCT</name>
<protein>
    <submittedName>
        <fullName evidence="2">AP-3 complex subunit delta-1-like</fullName>
    </submittedName>
</protein>
<comment type="caution">
    <text evidence="2">The sequence shown here is derived from an EMBL/GenBank/DDBJ whole genome shotgun (WGS) entry which is preliminary data.</text>
</comment>
<dbReference type="Pfam" id="PF26171">
    <property type="entry name" value="Mu_AP3"/>
    <property type="match status" value="1"/>
</dbReference>
<proteinExistence type="predicted"/>
<evidence type="ECO:0000313" key="3">
    <source>
        <dbReference type="Proteomes" id="UP001152795"/>
    </source>
</evidence>
<keyword evidence="3" id="KW-1185">Reference proteome</keyword>
<gene>
    <name evidence="2" type="ORF">PACLA_8A086676</name>
</gene>
<feature type="domain" description="AP-3 complex subunit delta Mu C-terminal" evidence="1">
    <location>
        <begin position="209"/>
        <end position="261"/>
    </location>
</feature>
<accession>A0A6S7L3M7</accession>
<evidence type="ECO:0000313" key="2">
    <source>
        <dbReference type="EMBL" id="CAB4027059.1"/>
    </source>
</evidence>
<evidence type="ECO:0000259" key="1">
    <source>
        <dbReference type="Pfam" id="PF26171"/>
    </source>
</evidence>
<reference evidence="2" key="1">
    <citation type="submission" date="2020-04" db="EMBL/GenBank/DDBJ databases">
        <authorList>
            <person name="Alioto T."/>
            <person name="Alioto T."/>
            <person name="Gomez Garrido J."/>
        </authorList>
    </citation>
    <scope>NUCLEOTIDE SEQUENCE</scope>
    <source>
        <strain evidence="2">A484AB</strain>
    </source>
</reference>
<sequence>MASHNLSVNIISDEELAQKRHDLLHKNTIKSENNAKRKFEACLKACHIENYEEWITFSDEKLDDLLVKFWYCALDKNLVPKETTKYKLLAEDKNIRLTYDMKPNPQVTGQIVALVVFSNLTQLHMKNLEMNVMDTLNTKMVRPLDHSSHDAVKVPFQLPADAANEGQFAFTSEKVGVPQKLRATLTYMIQNENGATSEKLDFKFAVPCSSYIIPTACSSDNFAALLSSGELTEKVSTEVSVAAEVDFSAIISKICHNLHLSGIFLIKA</sequence>
<dbReference type="AlphaFoldDB" id="A0A6S7L3M7"/>
<dbReference type="EMBL" id="CACRXK020014576">
    <property type="protein sequence ID" value="CAB4027059.1"/>
    <property type="molecule type" value="Genomic_DNA"/>
</dbReference>
<dbReference type="InterPro" id="IPR058898">
    <property type="entry name" value="Mu_AP3"/>
</dbReference>
<dbReference type="OrthoDB" id="6146507at2759"/>
<organism evidence="2 3">
    <name type="scientific">Paramuricea clavata</name>
    <name type="common">Red gorgonian</name>
    <name type="synonym">Violescent sea-whip</name>
    <dbReference type="NCBI Taxonomy" id="317549"/>
    <lineage>
        <taxon>Eukaryota</taxon>
        <taxon>Metazoa</taxon>
        <taxon>Cnidaria</taxon>
        <taxon>Anthozoa</taxon>
        <taxon>Octocorallia</taxon>
        <taxon>Malacalcyonacea</taxon>
        <taxon>Plexauridae</taxon>
        <taxon>Paramuricea</taxon>
    </lineage>
</organism>
<dbReference type="Proteomes" id="UP001152795">
    <property type="component" value="Unassembled WGS sequence"/>
</dbReference>